<dbReference type="PROSITE" id="PS50089">
    <property type="entry name" value="ZF_RING_2"/>
    <property type="match status" value="1"/>
</dbReference>
<keyword evidence="4 6" id="KW-0863">Zinc-finger</keyword>
<name>A0A9P1E042_CUSEU</name>
<keyword evidence="7" id="KW-0472">Membrane</keyword>
<dbReference type="Gene3D" id="3.30.40.10">
    <property type="entry name" value="Zinc/RING finger domain, C3HC4 (zinc finger)"/>
    <property type="match status" value="1"/>
</dbReference>
<evidence type="ECO:0000256" key="1">
    <source>
        <dbReference type="ARBA" id="ARBA00000900"/>
    </source>
</evidence>
<dbReference type="GO" id="GO:0016567">
    <property type="term" value="P:protein ubiquitination"/>
    <property type="evidence" value="ECO:0007669"/>
    <property type="project" value="TreeGrafter"/>
</dbReference>
<dbReference type="EMBL" id="CAMAPE010000005">
    <property type="protein sequence ID" value="CAH9068250.1"/>
    <property type="molecule type" value="Genomic_DNA"/>
</dbReference>
<keyword evidence="3" id="KW-0479">Metal-binding</keyword>
<proteinExistence type="predicted"/>
<evidence type="ECO:0000313" key="9">
    <source>
        <dbReference type="EMBL" id="CAH9068250.1"/>
    </source>
</evidence>
<reference evidence="9" key="1">
    <citation type="submission" date="2022-07" db="EMBL/GenBank/DDBJ databases">
        <authorList>
            <person name="Macas J."/>
            <person name="Novak P."/>
            <person name="Neumann P."/>
        </authorList>
    </citation>
    <scope>NUCLEOTIDE SEQUENCE</scope>
</reference>
<accession>A0A9P1E042</accession>
<dbReference type="SUPFAM" id="SSF57850">
    <property type="entry name" value="RING/U-box"/>
    <property type="match status" value="1"/>
</dbReference>
<keyword evidence="5" id="KW-0862">Zinc</keyword>
<evidence type="ECO:0000259" key="8">
    <source>
        <dbReference type="PROSITE" id="PS50089"/>
    </source>
</evidence>
<protein>
    <recommendedName>
        <fullName evidence="2">RING-type E3 ubiquitin transferase</fullName>
        <ecNumber evidence="2">2.3.2.27</ecNumber>
    </recommendedName>
</protein>
<dbReference type="GO" id="GO:0061630">
    <property type="term" value="F:ubiquitin protein ligase activity"/>
    <property type="evidence" value="ECO:0007669"/>
    <property type="project" value="UniProtKB-EC"/>
</dbReference>
<dbReference type="GO" id="GO:0005737">
    <property type="term" value="C:cytoplasm"/>
    <property type="evidence" value="ECO:0007669"/>
    <property type="project" value="TreeGrafter"/>
</dbReference>
<gene>
    <name evidence="9" type="ORF">CEURO_LOCUS2779</name>
</gene>
<keyword evidence="7" id="KW-0812">Transmembrane</keyword>
<evidence type="ECO:0000313" key="10">
    <source>
        <dbReference type="Proteomes" id="UP001152484"/>
    </source>
</evidence>
<dbReference type="PANTHER" id="PTHR15710">
    <property type="entry name" value="E3 UBIQUITIN-PROTEIN LIGASE PRAJA"/>
    <property type="match status" value="1"/>
</dbReference>
<dbReference type="InterPro" id="IPR001841">
    <property type="entry name" value="Znf_RING"/>
</dbReference>
<dbReference type="Pfam" id="PF13639">
    <property type="entry name" value="zf-RING_2"/>
    <property type="match status" value="1"/>
</dbReference>
<keyword evidence="7" id="KW-1133">Transmembrane helix</keyword>
<comment type="caution">
    <text evidence="9">The sequence shown here is derived from an EMBL/GenBank/DDBJ whole genome shotgun (WGS) entry which is preliminary data.</text>
</comment>
<evidence type="ECO:0000256" key="7">
    <source>
        <dbReference type="SAM" id="Phobius"/>
    </source>
</evidence>
<dbReference type="SMART" id="SM00184">
    <property type="entry name" value="RING"/>
    <property type="match status" value="1"/>
</dbReference>
<organism evidence="9 10">
    <name type="scientific">Cuscuta europaea</name>
    <name type="common">European dodder</name>
    <dbReference type="NCBI Taxonomy" id="41803"/>
    <lineage>
        <taxon>Eukaryota</taxon>
        <taxon>Viridiplantae</taxon>
        <taxon>Streptophyta</taxon>
        <taxon>Embryophyta</taxon>
        <taxon>Tracheophyta</taxon>
        <taxon>Spermatophyta</taxon>
        <taxon>Magnoliopsida</taxon>
        <taxon>eudicotyledons</taxon>
        <taxon>Gunneridae</taxon>
        <taxon>Pentapetalae</taxon>
        <taxon>asterids</taxon>
        <taxon>lamiids</taxon>
        <taxon>Solanales</taxon>
        <taxon>Convolvulaceae</taxon>
        <taxon>Cuscuteae</taxon>
        <taxon>Cuscuta</taxon>
        <taxon>Cuscuta subgen. Cuscuta</taxon>
    </lineage>
</organism>
<dbReference type="OrthoDB" id="21204at2759"/>
<evidence type="ECO:0000256" key="4">
    <source>
        <dbReference type="ARBA" id="ARBA00022771"/>
    </source>
</evidence>
<dbReference type="PANTHER" id="PTHR15710:SF242">
    <property type="entry name" value="OS06G0633500 PROTEIN"/>
    <property type="match status" value="1"/>
</dbReference>
<dbReference type="Proteomes" id="UP001152484">
    <property type="component" value="Unassembled WGS sequence"/>
</dbReference>
<dbReference type="EC" id="2.3.2.27" evidence="2"/>
<sequence>MDSNSEHTHALPSSCALCMRILTSDNDTSDFEAVNMCSDCKFLLLEDLDSPMRDVYRWRSFGLRRTRYNSSSESIENLFPQQLPHMLNVARENQDNIFTSSRATPSGSRRWRRVLSDSESDGIESVIAESESNVSFSGHYRVMHVENETMSYAGSSSASIDDEGSDVDTDTDIDPMHAGMYHWNSDDQEEDDNGWEEGVGSWRRWSLSLPESTWSRVGILSAESEDVEYLDGHELDEFAEHLAEADGLRRGAPPAAISVVNSLPCVVIKDRDQLDSLVCAICKDSLVVGTVVNQLPCSHLYHPCCIFPWLSSRNTCPLCRYELPSDDQDYEDRKRVNEFISSEIQPHEMNGDHSSDVLAANPGNVISHVGREEREVDTSTNGGMVRGRWYLLAVAAAPVISAISIALMLWLGNPMTEPRTCRPPSNHPSHSLRVNNRGRKWWYPL</sequence>
<comment type="catalytic activity">
    <reaction evidence="1">
        <text>S-ubiquitinyl-[E2 ubiquitin-conjugating enzyme]-L-cysteine + [acceptor protein]-L-lysine = [E2 ubiquitin-conjugating enzyme]-L-cysteine + N(6)-ubiquitinyl-[acceptor protein]-L-lysine.</text>
        <dbReference type="EC" id="2.3.2.27"/>
    </reaction>
</comment>
<evidence type="ECO:0000256" key="6">
    <source>
        <dbReference type="PROSITE-ProRule" id="PRU00175"/>
    </source>
</evidence>
<evidence type="ECO:0000256" key="2">
    <source>
        <dbReference type="ARBA" id="ARBA00012483"/>
    </source>
</evidence>
<dbReference type="AlphaFoldDB" id="A0A9P1E042"/>
<feature type="domain" description="RING-type" evidence="8">
    <location>
        <begin position="279"/>
        <end position="320"/>
    </location>
</feature>
<feature type="transmembrane region" description="Helical" evidence="7">
    <location>
        <begin position="389"/>
        <end position="412"/>
    </location>
</feature>
<evidence type="ECO:0000256" key="5">
    <source>
        <dbReference type="ARBA" id="ARBA00022833"/>
    </source>
</evidence>
<evidence type="ECO:0000256" key="3">
    <source>
        <dbReference type="ARBA" id="ARBA00022723"/>
    </source>
</evidence>
<dbReference type="GO" id="GO:0008270">
    <property type="term" value="F:zinc ion binding"/>
    <property type="evidence" value="ECO:0007669"/>
    <property type="project" value="UniProtKB-KW"/>
</dbReference>
<dbReference type="InterPro" id="IPR013083">
    <property type="entry name" value="Znf_RING/FYVE/PHD"/>
</dbReference>
<keyword evidence="10" id="KW-1185">Reference proteome</keyword>